<keyword evidence="4" id="KW-1185">Reference proteome</keyword>
<dbReference type="SUPFAM" id="SSF74653">
    <property type="entry name" value="TolA/TonB C-terminal domain"/>
    <property type="match status" value="3"/>
</dbReference>
<feature type="chain" id="PRO_5046031524" evidence="1">
    <location>
        <begin position="39"/>
        <end position="378"/>
    </location>
</feature>
<dbReference type="Proteomes" id="UP000664369">
    <property type="component" value="Unassembled WGS sequence"/>
</dbReference>
<dbReference type="InterPro" id="IPR037682">
    <property type="entry name" value="TonB_C"/>
</dbReference>
<dbReference type="PANTHER" id="PTHR33446:SF2">
    <property type="entry name" value="PROTEIN TONB"/>
    <property type="match status" value="1"/>
</dbReference>
<feature type="domain" description="TonB C-terminal" evidence="2">
    <location>
        <begin position="77"/>
        <end position="152"/>
    </location>
</feature>
<dbReference type="Gene3D" id="3.30.1150.10">
    <property type="match status" value="3"/>
</dbReference>
<protein>
    <submittedName>
        <fullName evidence="3">Energy transducer TonB</fullName>
    </submittedName>
</protein>
<evidence type="ECO:0000259" key="2">
    <source>
        <dbReference type="Pfam" id="PF03544"/>
    </source>
</evidence>
<sequence length="378" mass="41249">MDTRFVPLRQPDSRHCFFKKRVSVLLLLLLGIAAPATAQRYGQYATDTTQIFNYVDQMPALPNGGGNLALVKAVQQQLKLPIDVREGRTEGRVFVRVVVGVSGVARQAAIVQSLSPACDAAALAAVKKMPRLRPALYQGQPVAVLLTVPVMFLSPRHVYATTEVARQAQFPGGDAALEQYLQKNKVTPEEVRLRDLKGRVTVRYVLKADGRIGATEVLNSLCPSCDDEALRLVRGFPRWQPAQGYDDQPVAVSQAVNVWFSPPPPPAGIAAPVPENQVYSQVEQMPELPGRTSVNSLQSALQELIIYPERTTNGTGQVSFVVEPDGRVTRPVMLQSISSEMDEAVLAAALRLPRFTPGQHRGQPVAVRLAVPVVVEIR</sequence>
<gene>
    <name evidence="3" type="ORF">J4E00_05285</name>
</gene>
<name>A0ABS3QB27_9BACT</name>
<dbReference type="RefSeq" id="WP_208173983.1">
    <property type="nucleotide sequence ID" value="NZ_JAGETZ010000002.1"/>
</dbReference>
<proteinExistence type="predicted"/>
<evidence type="ECO:0000313" key="3">
    <source>
        <dbReference type="EMBL" id="MBO2008457.1"/>
    </source>
</evidence>
<dbReference type="InterPro" id="IPR051045">
    <property type="entry name" value="TonB-dependent_transducer"/>
</dbReference>
<dbReference type="EMBL" id="JAGETZ010000002">
    <property type="protein sequence ID" value="MBO2008457.1"/>
    <property type="molecule type" value="Genomic_DNA"/>
</dbReference>
<comment type="caution">
    <text evidence="3">The sequence shown here is derived from an EMBL/GenBank/DDBJ whole genome shotgun (WGS) entry which is preliminary data.</text>
</comment>
<reference evidence="3 4" key="1">
    <citation type="submission" date="2021-03" db="EMBL/GenBank/DDBJ databases">
        <authorList>
            <person name="Kim M.K."/>
        </authorList>
    </citation>
    <scope>NUCLEOTIDE SEQUENCE [LARGE SCALE GENOMIC DNA]</scope>
    <source>
        <strain evidence="3 4">BT442</strain>
    </source>
</reference>
<evidence type="ECO:0000313" key="4">
    <source>
        <dbReference type="Proteomes" id="UP000664369"/>
    </source>
</evidence>
<feature type="domain" description="TonB C-terminal" evidence="2">
    <location>
        <begin position="311"/>
        <end position="373"/>
    </location>
</feature>
<feature type="domain" description="TonB C-terminal" evidence="2">
    <location>
        <begin position="188"/>
        <end position="261"/>
    </location>
</feature>
<keyword evidence="1" id="KW-0732">Signal</keyword>
<organism evidence="3 4">
    <name type="scientific">Hymenobacter negativus</name>
    <dbReference type="NCBI Taxonomy" id="2795026"/>
    <lineage>
        <taxon>Bacteria</taxon>
        <taxon>Pseudomonadati</taxon>
        <taxon>Bacteroidota</taxon>
        <taxon>Cytophagia</taxon>
        <taxon>Cytophagales</taxon>
        <taxon>Hymenobacteraceae</taxon>
        <taxon>Hymenobacter</taxon>
    </lineage>
</organism>
<feature type="signal peptide" evidence="1">
    <location>
        <begin position="1"/>
        <end position="38"/>
    </location>
</feature>
<evidence type="ECO:0000256" key="1">
    <source>
        <dbReference type="SAM" id="SignalP"/>
    </source>
</evidence>
<accession>A0ABS3QB27</accession>
<dbReference type="Pfam" id="PF03544">
    <property type="entry name" value="TonB_C"/>
    <property type="match status" value="3"/>
</dbReference>
<dbReference type="PANTHER" id="PTHR33446">
    <property type="entry name" value="PROTEIN TONB-RELATED"/>
    <property type="match status" value="1"/>
</dbReference>